<feature type="domain" description="Sialidase" evidence="2">
    <location>
        <begin position="51"/>
        <end position="323"/>
    </location>
</feature>
<evidence type="ECO:0000313" key="3">
    <source>
        <dbReference type="EMBL" id="RFS19278.1"/>
    </source>
</evidence>
<organism evidence="3 4">
    <name type="scientific">Chitinophaga silvatica</name>
    <dbReference type="NCBI Taxonomy" id="2282649"/>
    <lineage>
        <taxon>Bacteria</taxon>
        <taxon>Pseudomonadati</taxon>
        <taxon>Bacteroidota</taxon>
        <taxon>Chitinophagia</taxon>
        <taxon>Chitinophagales</taxon>
        <taxon>Chitinophagaceae</taxon>
        <taxon>Chitinophaga</taxon>
    </lineage>
</organism>
<dbReference type="SUPFAM" id="SSF50939">
    <property type="entry name" value="Sialidases"/>
    <property type="match status" value="1"/>
</dbReference>
<name>A0A3E1Y3K6_9BACT</name>
<accession>A0A3E1Y3K6</accession>
<dbReference type="Gene3D" id="2.120.10.10">
    <property type="match status" value="1"/>
</dbReference>
<dbReference type="OrthoDB" id="41724at2"/>
<proteinExistence type="predicted"/>
<dbReference type="CDD" id="cd15482">
    <property type="entry name" value="Sialidase_non-viral"/>
    <property type="match status" value="1"/>
</dbReference>
<keyword evidence="4" id="KW-1185">Reference proteome</keyword>
<evidence type="ECO:0000313" key="4">
    <source>
        <dbReference type="Proteomes" id="UP000260644"/>
    </source>
</evidence>
<dbReference type="InterPro" id="IPR036278">
    <property type="entry name" value="Sialidase_sf"/>
</dbReference>
<dbReference type="Pfam" id="PF13088">
    <property type="entry name" value="BNR_2"/>
    <property type="match status" value="1"/>
</dbReference>
<feature type="signal peptide" evidence="1">
    <location>
        <begin position="1"/>
        <end position="18"/>
    </location>
</feature>
<comment type="caution">
    <text evidence="3">The sequence shown here is derived from an EMBL/GenBank/DDBJ whole genome shotgun (WGS) entry which is preliminary data.</text>
</comment>
<dbReference type="PANTHER" id="PTHR43752">
    <property type="entry name" value="BNR/ASP-BOX REPEAT FAMILY PROTEIN"/>
    <property type="match status" value="1"/>
</dbReference>
<protein>
    <submittedName>
        <fullName evidence="3">Sialidase</fullName>
    </submittedName>
</protein>
<dbReference type="PANTHER" id="PTHR43752:SF2">
    <property type="entry name" value="BNR_ASP-BOX REPEAT FAMILY PROTEIN"/>
    <property type="match status" value="1"/>
</dbReference>
<evidence type="ECO:0000259" key="2">
    <source>
        <dbReference type="Pfam" id="PF13088"/>
    </source>
</evidence>
<dbReference type="Proteomes" id="UP000260644">
    <property type="component" value="Unassembled WGS sequence"/>
</dbReference>
<dbReference type="AlphaFoldDB" id="A0A3E1Y3K6"/>
<dbReference type="InterPro" id="IPR011040">
    <property type="entry name" value="Sialidase"/>
</dbReference>
<evidence type="ECO:0000256" key="1">
    <source>
        <dbReference type="SAM" id="SignalP"/>
    </source>
</evidence>
<dbReference type="RefSeq" id="WP_116978331.1">
    <property type="nucleotide sequence ID" value="NZ_QPMM01000014.1"/>
</dbReference>
<dbReference type="EMBL" id="QPMM01000014">
    <property type="protein sequence ID" value="RFS19278.1"/>
    <property type="molecule type" value="Genomic_DNA"/>
</dbReference>
<keyword evidence="1" id="KW-0732">Signal</keyword>
<feature type="chain" id="PRO_5017780401" evidence="1">
    <location>
        <begin position="19"/>
        <end position="340"/>
    </location>
</feature>
<reference evidence="3 4" key="1">
    <citation type="submission" date="2018-07" db="EMBL/GenBank/DDBJ databases">
        <title>Chitinophaga K2CV101002-2 sp. nov., isolated from a monsoon evergreen broad-leaved forest soil.</title>
        <authorList>
            <person name="Lv Y."/>
        </authorList>
    </citation>
    <scope>NUCLEOTIDE SEQUENCE [LARGE SCALE GENOMIC DNA]</scope>
    <source>
        <strain evidence="3 4">GDMCC 1.1288</strain>
    </source>
</reference>
<sequence length="340" mass="37953">MKYLSYSMLLLVGFVANAQKVTKLKEELILDNPPFPECHASTIIETPGKQVLISFFGGTEEGNKDVGIWTVGQTAKGWSAPVEVATGKQPDGTQFPCWNPVFYRTNKKDLVLYYKVGPNPREWWGLQMVSQNNGKTWSKPELLPKGILGPIKNKPVAVGNTIISPSSVEYSNKIWKAHIERSADQGKTWTFQPVDTANSARVIQPTVLVYPGKLQALCRSNQDRIMSSWSYDQGVTWSKLDTLSLLNPNSGIDGVTLKSGWQLLVYNPTVSGKQWSNGRGELAVAMSKDGSNWTKVLMLETGNNKNEFSYPAVIQTSDNKIHITYTYNRKNVKHIVLQEQ</sequence>
<gene>
    <name evidence="3" type="ORF">DVR12_23885</name>
</gene>